<evidence type="ECO:0000256" key="1">
    <source>
        <dbReference type="ARBA" id="ARBA00023012"/>
    </source>
</evidence>
<evidence type="ECO:0000256" key="5">
    <source>
        <dbReference type="PROSITE-ProRule" id="PRU00169"/>
    </source>
</evidence>
<dbReference type="GO" id="GO:0006355">
    <property type="term" value="P:regulation of DNA-templated transcription"/>
    <property type="evidence" value="ECO:0007669"/>
    <property type="project" value="InterPro"/>
</dbReference>
<dbReference type="SUPFAM" id="SSF46894">
    <property type="entry name" value="C-terminal effector domain of the bipartite response regulators"/>
    <property type="match status" value="1"/>
</dbReference>
<dbReference type="AlphaFoldDB" id="A0A4Y8PVW6"/>
<evidence type="ECO:0000256" key="4">
    <source>
        <dbReference type="ARBA" id="ARBA00023163"/>
    </source>
</evidence>
<dbReference type="InterPro" id="IPR001789">
    <property type="entry name" value="Sig_transdc_resp-reg_receiver"/>
</dbReference>
<dbReference type="SMART" id="SM00448">
    <property type="entry name" value="REC"/>
    <property type="match status" value="1"/>
</dbReference>
<dbReference type="Gene3D" id="1.25.40.10">
    <property type="entry name" value="Tetratricopeptide repeat domain"/>
    <property type="match status" value="1"/>
</dbReference>
<dbReference type="GO" id="GO:0003677">
    <property type="term" value="F:DNA binding"/>
    <property type="evidence" value="ECO:0007669"/>
    <property type="project" value="UniProtKB-KW"/>
</dbReference>
<dbReference type="PROSITE" id="PS50110">
    <property type="entry name" value="RESPONSE_REGULATORY"/>
    <property type="match status" value="1"/>
</dbReference>
<gene>
    <name evidence="7" type="ORF">B5M42_18085</name>
</gene>
<sequence>MKAILIDDERPALLQLEWLLAKEPDIEVTGSYQHAADGLKHLARERVELVFLDMEMPGMNGLEAAEAIAALDEEIRVIFVTAYSSYALEAFKVNALDYVLKPIDPQRFAKTLERVRKSHARAVPPPHDATASTAAATAAEAAAQVAAKPELEMLGQLRISAANGQSAGKWRTLKSKELFAYLLHNRGLWLAKDALLEEIWPAFEQDKALVHLHTAVYQVRRMLRDTGLGATLEYSLESYRLQGDELSIDADRFQQAAAAAAEGKQSDAEAAKAWALYNGHYLDKEDYAWAKPRRETLLQSYIALTLQLVASERANGAPEAALRRIRRACELHPYSERLTRELLACLATAGDMEALRRSYAAFCKLIADELGSEPSADFQFYSCQLLERIE</sequence>
<dbReference type="Gene3D" id="3.40.50.2300">
    <property type="match status" value="1"/>
</dbReference>
<accession>A0A4Y8PVW6</accession>
<keyword evidence="5" id="KW-0597">Phosphoprotein</keyword>
<keyword evidence="2" id="KW-0805">Transcription regulation</keyword>
<evidence type="ECO:0000313" key="8">
    <source>
        <dbReference type="Proteomes" id="UP000298246"/>
    </source>
</evidence>
<reference evidence="7 8" key="1">
    <citation type="submission" date="2017-03" db="EMBL/GenBank/DDBJ databases">
        <title>Isolation of Levoglucosan Utilizing Bacteria.</title>
        <authorList>
            <person name="Arya A.S."/>
        </authorList>
    </citation>
    <scope>NUCLEOTIDE SEQUENCE [LARGE SCALE GENOMIC DNA]</scope>
    <source>
        <strain evidence="7 8">MEC069</strain>
    </source>
</reference>
<evidence type="ECO:0000256" key="2">
    <source>
        <dbReference type="ARBA" id="ARBA00023015"/>
    </source>
</evidence>
<dbReference type="InterPro" id="IPR011006">
    <property type="entry name" value="CheY-like_superfamily"/>
</dbReference>
<dbReference type="OrthoDB" id="3190595at2"/>
<dbReference type="SUPFAM" id="SSF52172">
    <property type="entry name" value="CheY-like"/>
    <property type="match status" value="1"/>
</dbReference>
<keyword evidence="8" id="KW-1185">Reference proteome</keyword>
<dbReference type="Pfam" id="PF03704">
    <property type="entry name" value="BTAD"/>
    <property type="match status" value="1"/>
</dbReference>
<evidence type="ECO:0000313" key="7">
    <source>
        <dbReference type="EMBL" id="TFE85118.1"/>
    </source>
</evidence>
<dbReference type="InterPro" id="IPR011990">
    <property type="entry name" value="TPR-like_helical_dom_sf"/>
</dbReference>
<dbReference type="EMBL" id="MYFO01000028">
    <property type="protein sequence ID" value="TFE85118.1"/>
    <property type="molecule type" value="Genomic_DNA"/>
</dbReference>
<dbReference type="InterPro" id="IPR036388">
    <property type="entry name" value="WH-like_DNA-bd_sf"/>
</dbReference>
<dbReference type="InterPro" id="IPR051677">
    <property type="entry name" value="AfsR-DnrI-RedD_regulator"/>
</dbReference>
<dbReference type="SUPFAM" id="SSF48452">
    <property type="entry name" value="TPR-like"/>
    <property type="match status" value="1"/>
</dbReference>
<comment type="caution">
    <text evidence="7">The sequence shown here is derived from an EMBL/GenBank/DDBJ whole genome shotgun (WGS) entry which is preliminary data.</text>
</comment>
<dbReference type="InterPro" id="IPR016032">
    <property type="entry name" value="Sig_transdc_resp-reg_C-effctor"/>
</dbReference>
<protein>
    <recommendedName>
        <fullName evidence="6">Response regulatory domain-containing protein</fullName>
    </recommendedName>
</protein>
<name>A0A4Y8PVW6_9BACL</name>
<dbReference type="Proteomes" id="UP000298246">
    <property type="component" value="Unassembled WGS sequence"/>
</dbReference>
<feature type="modified residue" description="4-aspartylphosphate" evidence="5">
    <location>
        <position position="53"/>
    </location>
</feature>
<keyword evidence="3" id="KW-0238">DNA-binding</keyword>
<evidence type="ECO:0000256" key="3">
    <source>
        <dbReference type="ARBA" id="ARBA00023125"/>
    </source>
</evidence>
<keyword evidence="1" id="KW-0902">Two-component regulatory system</keyword>
<dbReference type="Gene3D" id="1.10.10.10">
    <property type="entry name" value="Winged helix-like DNA-binding domain superfamily/Winged helix DNA-binding domain"/>
    <property type="match status" value="1"/>
</dbReference>
<dbReference type="InterPro" id="IPR005158">
    <property type="entry name" value="BTAD"/>
</dbReference>
<dbReference type="PANTHER" id="PTHR35807">
    <property type="entry name" value="TRANSCRIPTIONAL REGULATOR REDD-RELATED"/>
    <property type="match status" value="1"/>
</dbReference>
<organism evidence="7 8">
    <name type="scientific">Paenibacillus athensensis</name>
    <dbReference type="NCBI Taxonomy" id="1967502"/>
    <lineage>
        <taxon>Bacteria</taxon>
        <taxon>Bacillati</taxon>
        <taxon>Bacillota</taxon>
        <taxon>Bacilli</taxon>
        <taxon>Bacillales</taxon>
        <taxon>Paenibacillaceae</taxon>
        <taxon>Paenibacillus</taxon>
    </lineage>
</organism>
<evidence type="ECO:0000259" key="6">
    <source>
        <dbReference type="PROSITE" id="PS50110"/>
    </source>
</evidence>
<dbReference type="GO" id="GO:0000160">
    <property type="term" value="P:phosphorelay signal transduction system"/>
    <property type="evidence" value="ECO:0007669"/>
    <property type="project" value="UniProtKB-KW"/>
</dbReference>
<dbReference type="Pfam" id="PF00072">
    <property type="entry name" value="Response_reg"/>
    <property type="match status" value="1"/>
</dbReference>
<proteinExistence type="predicted"/>
<dbReference type="RefSeq" id="WP_134755345.1">
    <property type="nucleotide sequence ID" value="NZ_MYFO02000005.1"/>
</dbReference>
<dbReference type="SMART" id="SM01043">
    <property type="entry name" value="BTAD"/>
    <property type="match status" value="1"/>
</dbReference>
<keyword evidence="4" id="KW-0804">Transcription</keyword>
<feature type="domain" description="Response regulatory" evidence="6">
    <location>
        <begin position="2"/>
        <end position="116"/>
    </location>
</feature>